<dbReference type="EMBL" id="JBHILM010000003">
    <property type="protein sequence ID" value="MFB5679966.1"/>
    <property type="molecule type" value="Genomic_DNA"/>
</dbReference>
<dbReference type="Gene3D" id="1.10.630.10">
    <property type="entry name" value="Cytochrome P450"/>
    <property type="match status" value="1"/>
</dbReference>
<protein>
    <submittedName>
        <fullName evidence="3">Cytochrome P450</fullName>
    </submittedName>
</protein>
<evidence type="ECO:0000256" key="1">
    <source>
        <dbReference type="ARBA" id="ARBA00010617"/>
    </source>
</evidence>
<dbReference type="Pfam" id="PF00067">
    <property type="entry name" value="p450"/>
    <property type="match status" value="1"/>
</dbReference>
<accession>A0ABV5B2S5</accession>
<dbReference type="RefSeq" id="WP_375523800.1">
    <property type="nucleotide sequence ID" value="NZ_JBHILM010000003.1"/>
</dbReference>
<evidence type="ECO:0000313" key="4">
    <source>
        <dbReference type="Proteomes" id="UP001580407"/>
    </source>
</evidence>
<dbReference type="Proteomes" id="UP001580407">
    <property type="component" value="Unassembled WGS sequence"/>
</dbReference>
<keyword evidence="2" id="KW-0408">Iron</keyword>
<dbReference type="InterPro" id="IPR017972">
    <property type="entry name" value="Cyt_P450_CS"/>
</dbReference>
<proteinExistence type="inferred from homology"/>
<comment type="caution">
    <text evidence="3">The sequence shown here is derived from an EMBL/GenBank/DDBJ whole genome shotgun (WGS) entry which is preliminary data.</text>
</comment>
<gene>
    <name evidence="3" type="ORF">ACE3NQ_03405</name>
</gene>
<sequence length="413" mass="46470">MPDTNVIDSSHVNIAEVNLLDPLLYSHGEPHVIWDALRRQAPVHWQQVNDDIGFWSITKYKDVVQVLKDYDTFTSERGSLLNLLGKKDPAGGKQMAVTDPPRHTQIRRPLQRGFNHNSIDKHEDQIRAEIRRLLSPCLEPGGVDFARAMFAMSIAVAGCILELPEEDWPMLTRLTTMAIAPDDEEYVLQEGSAATLQRAHRELFAYFQDIVGQRRRSPGEDLISILLNLEVDGAKMDMGTVISNCYSILLGGTVTTPHAASVSFLELIRTDLYGEFAAHPECMDSGLEEVLRWSSPASHFMRYATRDTEIRGTRIKEGEAVVVWLGSANRDSDIFTDPYTFDIRRTPNPHIAFGSGAHHCIGHKTAKQTMNMLYEELFANYEGFEITGPIEYLGSNFISGLKHLPIRGYLRKS</sequence>
<keyword evidence="2" id="KW-0560">Oxidoreductase</keyword>
<comment type="similarity">
    <text evidence="1 2">Belongs to the cytochrome P450 family.</text>
</comment>
<keyword evidence="2" id="KW-0349">Heme</keyword>
<keyword evidence="2" id="KW-0479">Metal-binding</keyword>
<dbReference type="PROSITE" id="PS00086">
    <property type="entry name" value="CYTOCHROME_P450"/>
    <property type="match status" value="1"/>
</dbReference>
<evidence type="ECO:0000313" key="3">
    <source>
        <dbReference type="EMBL" id="MFB5679966.1"/>
    </source>
</evidence>
<keyword evidence="2" id="KW-0503">Monooxygenase</keyword>
<organism evidence="3 4">
    <name type="scientific">Paenibacillus terreus</name>
    <dbReference type="NCBI Taxonomy" id="1387834"/>
    <lineage>
        <taxon>Bacteria</taxon>
        <taxon>Bacillati</taxon>
        <taxon>Bacillota</taxon>
        <taxon>Bacilli</taxon>
        <taxon>Bacillales</taxon>
        <taxon>Paenibacillaceae</taxon>
        <taxon>Paenibacillus</taxon>
    </lineage>
</organism>
<evidence type="ECO:0000256" key="2">
    <source>
        <dbReference type="RuleBase" id="RU000461"/>
    </source>
</evidence>
<dbReference type="SUPFAM" id="SSF48264">
    <property type="entry name" value="Cytochrome P450"/>
    <property type="match status" value="1"/>
</dbReference>
<dbReference type="PANTHER" id="PTHR46696">
    <property type="entry name" value="P450, PUTATIVE (EUROFUNG)-RELATED"/>
    <property type="match status" value="1"/>
</dbReference>
<dbReference type="CDD" id="cd11033">
    <property type="entry name" value="CYP142-like"/>
    <property type="match status" value="1"/>
</dbReference>
<name>A0ABV5B2S5_9BACL</name>
<dbReference type="PANTHER" id="PTHR46696:SF4">
    <property type="entry name" value="BIOTIN BIOSYNTHESIS CYTOCHROME P450"/>
    <property type="match status" value="1"/>
</dbReference>
<reference evidence="3 4" key="1">
    <citation type="submission" date="2024-09" db="EMBL/GenBank/DDBJ databases">
        <authorList>
            <person name="Ruan L."/>
        </authorList>
    </citation>
    <scope>NUCLEOTIDE SEQUENCE [LARGE SCALE GENOMIC DNA]</scope>
    <source>
        <strain evidence="3 4">D33</strain>
    </source>
</reference>
<dbReference type="InterPro" id="IPR001128">
    <property type="entry name" value="Cyt_P450"/>
</dbReference>
<keyword evidence="4" id="KW-1185">Reference proteome</keyword>
<dbReference type="InterPro" id="IPR036396">
    <property type="entry name" value="Cyt_P450_sf"/>
</dbReference>